<dbReference type="OrthoDB" id="248384at2157"/>
<evidence type="ECO:0000313" key="4">
    <source>
        <dbReference type="Proteomes" id="UP000184203"/>
    </source>
</evidence>
<dbReference type="EMBL" id="FRAN01000008">
    <property type="protein sequence ID" value="SHL56079.1"/>
    <property type="molecule type" value="Genomic_DNA"/>
</dbReference>
<name>E7QXW1_HALPU</name>
<dbReference type="EMBL" id="AEMG01000022">
    <property type="protein sequence ID" value="EFW90662.1"/>
    <property type="molecule type" value="Genomic_DNA"/>
</dbReference>
<proteinExistence type="predicted"/>
<dbReference type="Proteomes" id="UP000184203">
    <property type="component" value="Unassembled WGS sequence"/>
</dbReference>
<sequence length="102" mass="11737">MSRDVTDTIYGQVTTNHETITKWVEKHDGSPATAETCDHSVGYLRIKFSDTDGDELSTISWREWLREFEAEELAFVYRDREDRDGASGFYELVDRTTAAEHA</sequence>
<accession>E7QXW1</accession>
<dbReference type="STRING" id="797209.GCA_000376445_02287"/>
<reference evidence="1 3" key="1">
    <citation type="journal article" date="2014" name="ISME J.">
        <title>Trehalose/2-sulfotrehalose biosynthesis and glycine-betaine uptake are widely spread mechanisms for osmoadaptation in the Halobacteriales.</title>
        <authorList>
            <person name="Youssef N.H."/>
            <person name="Savage-Ashlock K.N."/>
            <person name="McCully A.L."/>
            <person name="Luedtke B."/>
            <person name="Shaw E.I."/>
            <person name="Hoff W.D."/>
            <person name="Elshahed M.S."/>
        </authorList>
    </citation>
    <scope>NUCLEOTIDE SEQUENCE [LARGE SCALE GENOMIC DNA]</scope>
    <source>
        <strain evidence="1 3">DX253</strain>
    </source>
</reference>
<protein>
    <recommendedName>
        <fullName evidence="5">1,4-alpha-glucan branching enzyme</fullName>
    </recommendedName>
</protein>
<gene>
    <name evidence="2" type="ORF">SAMN05444342_4109</name>
    <name evidence="1" type="ORF">ZOD2009_18250</name>
</gene>
<evidence type="ECO:0000313" key="2">
    <source>
        <dbReference type="EMBL" id="SHL56079.1"/>
    </source>
</evidence>
<reference evidence="2" key="2">
    <citation type="submission" date="2016-11" db="EMBL/GenBank/DDBJ databases">
        <authorList>
            <person name="Jaros S."/>
            <person name="Januszkiewicz K."/>
            <person name="Wedrychowicz H."/>
        </authorList>
    </citation>
    <scope>NUCLEOTIDE SEQUENCE [LARGE SCALE GENOMIC DNA]</scope>
    <source>
        <strain evidence="2">DX253</strain>
    </source>
</reference>
<dbReference type="PATRIC" id="fig|797209.4.peg.3574"/>
<dbReference type="eggNOG" id="ENOG502N5ES">
    <property type="taxonomic scope" value="Archaea"/>
</dbReference>
<evidence type="ECO:0008006" key="5">
    <source>
        <dbReference type="Google" id="ProtNLM"/>
    </source>
</evidence>
<reference evidence="4" key="3">
    <citation type="submission" date="2016-11" db="EMBL/GenBank/DDBJ databases">
        <authorList>
            <person name="Varghese N."/>
            <person name="Submissions S."/>
        </authorList>
    </citation>
    <scope>NUCLEOTIDE SEQUENCE [LARGE SCALE GENOMIC DNA]</scope>
    <source>
        <strain evidence="4">DX253</strain>
    </source>
</reference>
<evidence type="ECO:0000313" key="1">
    <source>
        <dbReference type="EMBL" id="EFW90662.1"/>
    </source>
</evidence>
<dbReference type="Proteomes" id="UP000003751">
    <property type="component" value="Unassembled WGS sequence"/>
</dbReference>
<keyword evidence="4" id="KW-1185">Reference proteome</keyword>
<organism evidence="1 3">
    <name type="scientific">Haladaptatus paucihalophilus DX253</name>
    <dbReference type="NCBI Taxonomy" id="797209"/>
    <lineage>
        <taxon>Archaea</taxon>
        <taxon>Methanobacteriati</taxon>
        <taxon>Methanobacteriota</taxon>
        <taxon>Stenosarchaea group</taxon>
        <taxon>Halobacteria</taxon>
        <taxon>Halobacteriales</taxon>
        <taxon>Haladaptataceae</taxon>
        <taxon>Haladaptatus</taxon>
    </lineage>
</organism>
<dbReference type="AlphaFoldDB" id="E7QXW1"/>
<evidence type="ECO:0000313" key="3">
    <source>
        <dbReference type="Proteomes" id="UP000003751"/>
    </source>
</evidence>